<gene>
    <name evidence="7" type="ORF">MOBUDSM44075_02710</name>
</gene>
<comment type="function">
    <text evidence="1 6">Exhibits S-adenosyl-L-methionine-dependent methyltransferase activity.</text>
</comment>
<evidence type="ECO:0000256" key="4">
    <source>
        <dbReference type="ARBA" id="ARBA00022679"/>
    </source>
</evidence>
<reference evidence="7 8" key="1">
    <citation type="journal article" date="2015" name="Genome Biol. Evol.">
        <title>Characterization of Three Mycobacterium spp. with Potential Use in Bioremediation by Genome Sequencing and Comparative Genomics.</title>
        <authorList>
            <person name="Das S."/>
            <person name="Pettersson B.M."/>
            <person name="Behra P.R."/>
            <person name="Ramesh M."/>
            <person name="Dasgupta S."/>
            <person name="Bhattacharya A."/>
            <person name="Kirsebom L.A."/>
        </authorList>
    </citation>
    <scope>NUCLEOTIDE SEQUENCE [LARGE SCALE GENOMIC DNA]</scope>
    <source>
        <strain evidence="7 8">DSM 44075</strain>
    </source>
</reference>
<dbReference type="PANTHER" id="PTHR43619">
    <property type="entry name" value="S-ADENOSYL-L-METHIONINE-DEPENDENT METHYLTRANSFERASE YKTD-RELATED"/>
    <property type="match status" value="1"/>
</dbReference>
<dbReference type="AlphaFoldDB" id="A0A0J6VYN0"/>
<accession>A0A0J6VYN0</accession>
<dbReference type="PANTHER" id="PTHR43619:SF2">
    <property type="entry name" value="S-ADENOSYL-L-METHIONINE-DEPENDENT METHYLTRANSFERASES SUPERFAMILY PROTEIN"/>
    <property type="match status" value="1"/>
</dbReference>
<evidence type="ECO:0000313" key="7">
    <source>
        <dbReference type="EMBL" id="KMO76180.1"/>
    </source>
</evidence>
<evidence type="ECO:0000313" key="8">
    <source>
        <dbReference type="Proteomes" id="UP000036313"/>
    </source>
</evidence>
<dbReference type="Gene3D" id="3.40.50.150">
    <property type="entry name" value="Vaccinia Virus protein VP39"/>
    <property type="match status" value="1"/>
</dbReference>
<dbReference type="InterPro" id="IPR029063">
    <property type="entry name" value="SAM-dependent_MTases_sf"/>
</dbReference>
<sequence>MNSPTIGNPATMMRPSGDLQGRTALSVAAVRAAETEADHPLFSDPYAHLLLAGAGQVDLPAAGPGYSAARTKWFDDYVLAAGAAGISQVVVLGAGLDTRAWRLPWLSDAVVFDVDESTVLAHKTKTMDASDAQLGAKYVPVPAAVTDDWPKALREAGFDHNEPTAWVVESLLPDLDDDTRDTLLERITLYSARGSRIAVEATAEPDVARWLCCQHWDASSSDARDVMHRYHRGAEAPAPPYVFVCGTLL</sequence>
<evidence type="ECO:0000256" key="5">
    <source>
        <dbReference type="ARBA" id="ARBA00022691"/>
    </source>
</evidence>
<keyword evidence="3 6" id="KW-0489">Methyltransferase</keyword>
<evidence type="ECO:0000256" key="6">
    <source>
        <dbReference type="RuleBase" id="RU362030"/>
    </source>
</evidence>
<dbReference type="PATRIC" id="fig|1807.14.peg.2734"/>
<dbReference type="EMBL" id="JYNU01000014">
    <property type="protein sequence ID" value="KMO76180.1"/>
    <property type="molecule type" value="Genomic_DNA"/>
</dbReference>
<name>A0A0J6VYN0_9MYCO</name>
<evidence type="ECO:0000256" key="2">
    <source>
        <dbReference type="ARBA" id="ARBA00008138"/>
    </source>
</evidence>
<proteinExistence type="inferred from homology"/>
<dbReference type="GO" id="GO:0008168">
    <property type="term" value="F:methyltransferase activity"/>
    <property type="evidence" value="ECO:0007669"/>
    <property type="project" value="UniProtKB-UniRule"/>
</dbReference>
<comment type="similarity">
    <text evidence="2 6">Belongs to the UPF0677 family.</text>
</comment>
<protein>
    <recommendedName>
        <fullName evidence="6">S-adenosyl-L-methionine-dependent methyltransferase</fullName>
        <ecNumber evidence="6">2.1.1.-</ecNumber>
    </recommendedName>
</protein>
<comment type="caution">
    <text evidence="7">The sequence shown here is derived from an EMBL/GenBank/DDBJ whole genome shotgun (WGS) entry which is preliminary data.</text>
</comment>
<keyword evidence="5 6" id="KW-0949">S-adenosyl-L-methionine</keyword>
<dbReference type="InterPro" id="IPR007213">
    <property type="entry name" value="Ppm1/Ppm2/Tcmp"/>
</dbReference>
<evidence type="ECO:0000256" key="1">
    <source>
        <dbReference type="ARBA" id="ARBA00003907"/>
    </source>
</evidence>
<keyword evidence="4 7" id="KW-0808">Transferase</keyword>
<dbReference type="Pfam" id="PF04072">
    <property type="entry name" value="LCM"/>
    <property type="match status" value="1"/>
</dbReference>
<dbReference type="NCBIfam" id="TIGR00027">
    <property type="entry name" value="mthyl_TIGR00027"/>
    <property type="match status" value="1"/>
</dbReference>
<dbReference type="InterPro" id="IPR011610">
    <property type="entry name" value="SAM_mthyl_Trfase_ML2640-like"/>
</dbReference>
<dbReference type="EC" id="2.1.1.-" evidence="6"/>
<dbReference type="Proteomes" id="UP000036313">
    <property type="component" value="Unassembled WGS sequence"/>
</dbReference>
<evidence type="ECO:0000256" key="3">
    <source>
        <dbReference type="ARBA" id="ARBA00022603"/>
    </source>
</evidence>
<organism evidence="7 8">
    <name type="scientific">Mycolicibacterium obuense</name>
    <dbReference type="NCBI Taxonomy" id="1807"/>
    <lineage>
        <taxon>Bacteria</taxon>
        <taxon>Bacillati</taxon>
        <taxon>Actinomycetota</taxon>
        <taxon>Actinomycetes</taxon>
        <taxon>Mycobacteriales</taxon>
        <taxon>Mycobacteriaceae</taxon>
        <taxon>Mycolicibacterium</taxon>
    </lineage>
</organism>
<dbReference type="GO" id="GO:0032259">
    <property type="term" value="P:methylation"/>
    <property type="evidence" value="ECO:0007669"/>
    <property type="project" value="UniProtKB-KW"/>
</dbReference>
<dbReference type="SUPFAM" id="SSF53335">
    <property type="entry name" value="S-adenosyl-L-methionine-dependent methyltransferases"/>
    <property type="match status" value="1"/>
</dbReference>